<dbReference type="SMR" id="A2F5A1"/>
<dbReference type="InParanoid" id="A2F5A1"/>
<dbReference type="Proteomes" id="UP000001542">
    <property type="component" value="Unassembled WGS sequence"/>
</dbReference>
<reference evidence="1" key="2">
    <citation type="journal article" date="2007" name="Science">
        <title>Draft genome sequence of the sexually transmitted pathogen Trichomonas vaginalis.</title>
        <authorList>
            <person name="Carlton J.M."/>
            <person name="Hirt R.P."/>
            <person name="Silva J.C."/>
            <person name="Delcher A.L."/>
            <person name="Schatz M."/>
            <person name="Zhao Q."/>
            <person name="Wortman J.R."/>
            <person name="Bidwell S.L."/>
            <person name="Alsmark U.C.M."/>
            <person name="Besteiro S."/>
            <person name="Sicheritz-Ponten T."/>
            <person name="Noel C.J."/>
            <person name="Dacks J.B."/>
            <person name="Foster P.G."/>
            <person name="Simillion C."/>
            <person name="Van de Peer Y."/>
            <person name="Miranda-Saavedra D."/>
            <person name="Barton G.J."/>
            <person name="Westrop G.D."/>
            <person name="Mueller S."/>
            <person name="Dessi D."/>
            <person name="Fiori P.L."/>
            <person name="Ren Q."/>
            <person name="Paulsen I."/>
            <person name="Zhang H."/>
            <person name="Bastida-Corcuera F.D."/>
            <person name="Simoes-Barbosa A."/>
            <person name="Brown M.T."/>
            <person name="Hayes R.D."/>
            <person name="Mukherjee M."/>
            <person name="Okumura C.Y."/>
            <person name="Schneider R."/>
            <person name="Smith A.J."/>
            <person name="Vanacova S."/>
            <person name="Villalvazo M."/>
            <person name="Haas B.J."/>
            <person name="Pertea M."/>
            <person name="Feldblyum T.V."/>
            <person name="Utterback T.R."/>
            <person name="Shu C.L."/>
            <person name="Osoegawa K."/>
            <person name="de Jong P.J."/>
            <person name="Hrdy I."/>
            <person name="Horvathova L."/>
            <person name="Zubacova Z."/>
            <person name="Dolezal P."/>
            <person name="Malik S.B."/>
            <person name="Logsdon J.M. Jr."/>
            <person name="Henze K."/>
            <person name="Gupta A."/>
            <person name="Wang C.C."/>
            <person name="Dunne R.L."/>
            <person name="Upcroft J.A."/>
            <person name="Upcroft P."/>
            <person name="White O."/>
            <person name="Salzberg S.L."/>
            <person name="Tang P."/>
            <person name="Chiu C.-H."/>
            <person name="Lee Y.-S."/>
            <person name="Embley T.M."/>
            <person name="Coombs G.H."/>
            <person name="Mottram J.C."/>
            <person name="Tachezy J."/>
            <person name="Fraser-Liggett C.M."/>
            <person name="Johnson P.J."/>
        </authorList>
    </citation>
    <scope>NUCLEOTIDE SEQUENCE [LARGE SCALE GENOMIC DNA]</scope>
    <source>
        <strain evidence="1">G3</strain>
    </source>
</reference>
<keyword evidence="2" id="KW-1185">Reference proteome</keyword>
<dbReference type="AlphaFoldDB" id="A2F5A1"/>
<proteinExistence type="predicted"/>
<dbReference type="KEGG" id="tva:4757746"/>
<organism evidence="1 2">
    <name type="scientific">Trichomonas vaginalis (strain ATCC PRA-98 / G3)</name>
    <dbReference type="NCBI Taxonomy" id="412133"/>
    <lineage>
        <taxon>Eukaryota</taxon>
        <taxon>Metamonada</taxon>
        <taxon>Parabasalia</taxon>
        <taxon>Trichomonadida</taxon>
        <taxon>Trichomonadidae</taxon>
        <taxon>Trichomonas</taxon>
    </lineage>
</organism>
<dbReference type="VEuPathDB" id="TrichDB:TVAGG3_0159990"/>
<gene>
    <name evidence="1" type="ORF">TVAG_159460</name>
</gene>
<evidence type="ECO:0000313" key="2">
    <source>
        <dbReference type="Proteomes" id="UP000001542"/>
    </source>
</evidence>
<protein>
    <submittedName>
        <fullName evidence="1">Uncharacterized protein</fullName>
    </submittedName>
</protein>
<sequence length="121" mass="14530">MISDQYQEYMSVVADRRRKASDRFYQVQKILSALPKCKRRKSDILLIAKKISEKTGINIDRSAKRIYDCLICWYCENWSAVNKYIIETYYEIFEPENYEKFKGLKHLEFPECLKISVLLKQ</sequence>
<name>A2F5A1_TRIV3</name>
<dbReference type="EMBL" id="DS113620">
    <property type="protein sequence ID" value="EAX99926.1"/>
    <property type="molecule type" value="Genomic_DNA"/>
</dbReference>
<evidence type="ECO:0000313" key="1">
    <source>
        <dbReference type="EMBL" id="EAX99926.1"/>
    </source>
</evidence>
<dbReference type="VEuPathDB" id="TrichDB:TVAG_159460"/>
<dbReference type="RefSeq" id="XP_001312856.1">
    <property type="nucleotide sequence ID" value="XM_001312855.1"/>
</dbReference>
<dbReference type="OrthoDB" id="10587119at2759"/>
<reference evidence="1" key="1">
    <citation type="submission" date="2006-10" db="EMBL/GenBank/DDBJ databases">
        <authorList>
            <person name="Amadeo P."/>
            <person name="Zhao Q."/>
            <person name="Wortman J."/>
            <person name="Fraser-Liggett C."/>
            <person name="Carlton J."/>
        </authorList>
    </citation>
    <scope>NUCLEOTIDE SEQUENCE</scope>
    <source>
        <strain evidence="1">G3</strain>
    </source>
</reference>
<accession>A2F5A1</accession>